<feature type="non-terminal residue" evidence="1">
    <location>
        <position position="159"/>
    </location>
</feature>
<organism evidence="1 2">
    <name type="scientific">Brassica rapa subsp. trilocularis</name>
    <dbReference type="NCBI Taxonomy" id="1813537"/>
    <lineage>
        <taxon>Eukaryota</taxon>
        <taxon>Viridiplantae</taxon>
        <taxon>Streptophyta</taxon>
        <taxon>Embryophyta</taxon>
        <taxon>Tracheophyta</taxon>
        <taxon>Spermatophyta</taxon>
        <taxon>Magnoliopsida</taxon>
        <taxon>eudicotyledons</taxon>
        <taxon>Gunneridae</taxon>
        <taxon>Pentapetalae</taxon>
        <taxon>rosids</taxon>
        <taxon>malvids</taxon>
        <taxon>Brassicales</taxon>
        <taxon>Brassicaceae</taxon>
        <taxon>Brassiceae</taxon>
        <taxon>Brassica</taxon>
    </lineage>
</organism>
<protein>
    <submittedName>
        <fullName evidence="1">Uncharacterized protein</fullName>
    </submittedName>
</protein>
<name>A0ABQ7NTZ0_BRACM</name>
<evidence type="ECO:0000313" key="2">
    <source>
        <dbReference type="Proteomes" id="UP000823674"/>
    </source>
</evidence>
<proteinExistence type="predicted"/>
<dbReference type="EMBL" id="JADBGQ010000001">
    <property type="protein sequence ID" value="KAG5414338.1"/>
    <property type="molecule type" value="Genomic_DNA"/>
</dbReference>
<keyword evidence="2" id="KW-1185">Reference proteome</keyword>
<accession>A0ABQ7NTZ0</accession>
<dbReference type="Proteomes" id="UP000823674">
    <property type="component" value="Chromosome A01"/>
</dbReference>
<sequence length="159" mass="18167">MPLEEGHCYEKKKISLNPTTERIDPILKSNCYCFSNFIDVYHGLAHPNFSIGLSNNEYMIFSYETNIYGAVVGVGFLEEYMNEDGNNAYVLNFFFTTYGNVLVKCVAYGTLAHAFQDLWDSTNADVVLCVLQSIQELNIDGFFKVVFEPYDVEIDAFRK</sequence>
<comment type="caution">
    <text evidence="1">The sequence shown here is derived from an EMBL/GenBank/DDBJ whole genome shotgun (WGS) entry which is preliminary data.</text>
</comment>
<gene>
    <name evidence="1" type="primary">A01p022630.1_BraROA</name>
    <name evidence="1" type="ORF">IGI04_001905</name>
</gene>
<evidence type="ECO:0000313" key="1">
    <source>
        <dbReference type="EMBL" id="KAG5414338.1"/>
    </source>
</evidence>
<reference evidence="1 2" key="1">
    <citation type="submission" date="2021-03" db="EMBL/GenBank/DDBJ databases">
        <authorList>
            <person name="King G.J."/>
            <person name="Bancroft I."/>
            <person name="Baten A."/>
            <person name="Bloomfield J."/>
            <person name="Borpatragohain P."/>
            <person name="He Z."/>
            <person name="Irish N."/>
            <person name="Irwin J."/>
            <person name="Liu K."/>
            <person name="Mauleon R.P."/>
            <person name="Moore J."/>
            <person name="Morris R."/>
            <person name="Ostergaard L."/>
            <person name="Wang B."/>
            <person name="Wells R."/>
        </authorList>
    </citation>
    <scope>NUCLEOTIDE SEQUENCE [LARGE SCALE GENOMIC DNA]</scope>
    <source>
        <strain evidence="1">R-o-18</strain>
        <tissue evidence="1">Leaf</tissue>
    </source>
</reference>